<dbReference type="EMBL" id="JACHOB010000002">
    <property type="protein sequence ID" value="MBB4659076.1"/>
    <property type="molecule type" value="Genomic_DNA"/>
</dbReference>
<dbReference type="RefSeq" id="WP_183817267.1">
    <property type="nucleotide sequence ID" value="NZ_JACHOB010000002.1"/>
</dbReference>
<evidence type="ECO:0008006" key="3">
    <source>
        <dbReference type="Google" id="ProtNLM"/>
    </source>
</evidence>
<dbReference type="Proteomes" id="UP000563524">
    <property type="component" value="Unassembled WGS sequence"/>
</dbReference>
<reference evidence="1 2" key="1">
    <citation type="submission" date="2020-08" db="EMBL/GenBank/DDBJ databases">
        <title>Genomic Encyclopedia of Type Strains, Phase IV (KMG-IV): sequencing the most valuable type-strain genomes for metagenomic binning, comparative biology and taxonomic classification.</title>
        <authorList>
            <person name="Goeker M."/>
        </authorList>
    </citation>
    <scope>NUCLEOTIDE SEQUENCE [LARGE SCALE GENOMIC DNA]</scope>
    <source>
        <strain evidence="1 2">DSM 102850</strain>
    </source>
</reference>
<proteinExistence type="predicted"/>
<accession>A0A840I237</accession>
<gene>
    <name evidence="1" type="ORF">GGQ59_001590</name>
</gene>
<sequence length="254" mass="28573">MLDSLRTALRLAKREPDIGRVTTFTDEDLVFFMPVYEDAQVAFRALTRLRRYYPGSRLVVLSDGDDTFPGEAVQRRFGAEYVLGENLYGIEHGGRMVHRILEHYMRAPARYLVRLDSDARIDRRFSWLPEADGLYGKVGERSGTVQGGALLLTHGAAAKLYDERTLLSDKLLDPARSWGRYSTKANLDRKLGLGTVAYDKVIHWACVEAGVPTRGFSEIYSVWKAAPDDLEIANADERYAVVHPDKMTSDEVAA</sequence>
<evidence type="ECO:0000313" key="1">
    <source>
        <dbReference type="EMBL" id="MBB4659076.1"/>
    </source>
</evidence>
<evidence type="ECO:0000313" key="2">
    <source>
        <dbReference type="Proteomes" id="UP000563524"/>
    </source>
</evidence>
<protein>
    <recommendedName>
        <fullName evidence="3">Glycosyltransferase family 2 protein</fullName>
    </recommendedName>
</protein>
<name>A0A840I237_9PROT</name>
<dbReference type="AlphaFoldDB" id="A0A840I237"/>
<comment type="caution">
    <text evidence="1">The sequence shown here is derived from an EMBL/GenBank/DDBJ whole genome shotgun (WGS) entry which is preliminary data.</text>
</comment>
<organism evidence="1 2">
    <name type="scientific">Parvularcula dongshanensis</name>
    <dbReference type="NCBI Taxonomy" id="1173995"/>
    <lineage>
        <taxon>Bacteria</taxon>
        <taxon>Pseudomonadati</taxon>
        <taxon>Pseudomonadota</taxon>
        <taxon>Alphaproteobacteria</taxon>
        <taxon>Parvularculales</taxon>
        <taxon>Parvularculaceae</taxon>
        <taxon>Parvularcula</taxon>
    </lineage>
</organism>
<keyword evidence="2" id="KW-1185">Reference proteome</keyword>